<gene>
    <name evidence="4" type="ORF">SBA1_340002</name>
</gene>
<name>A0A2U3KMT0_9BACT</name>
<keyword evidence="3" id="KW-0732">Signal</keyword>
<sequence length="294" mass="29233">MKKIFLLIVVPALLVAMGFAQTPTASDNTDQINIKGCLGGSYGNYTVAEDNTGKIFKITSSADLKAYVGQDVNFIGHKAGTAENSIAVTEFNMISEQCATAAAAPAATVSTTPETISTPPAAAAAPAADAPDAAVSAPVSTPPAAAAAPAATVSTPAVTASAPPAATPVHRTEPAARPRKSSATPAAAAAPAEPVSTPVADAAVPTAPVGPSSETASTPVAPAEAAAKASTSRSAGLLVSVVVVVLLIGAAVPLYNRWKKRRLAEQTRGQNLSFTKEAKTDPGKTDTTGGRKAA</sequence>
<evidence type="ECO:0000313" key="4">
    <source>
        <dbReference type="EMBL" id="SPF40961.1"/>
    </source>
</evidence>
<evidence type="ECO:0000256" key="3">
    <source>
        <dbReference type="SAM" id="SignalP"/>
    </source>
</evidence>
<dbReference type="AlphaFoldDB" id="A0A2U3KMT0"/>
<feature type="region of interest" description="Disordered" evidence="1">
    <location>
        <begin position="269"/>
        <end position="294"/>
    </location>
</feature>
<keyword evidence="2" id="KW-0812">Transmembrane</keyword>
<protein>
    <submittedName>
        <fullName evidence="4">Uncharacterized protein</fullName>
    </submittedName>
</protein>
<feature type="compositionally biased region" description="Low complexity" evidence="1">
    <location>
        <begin position="158"/>
        <end position="169"/>
    </location>
</feature>
<feature type="region of interest" description="Disordered" evidence="1">
    <location>
        <begin position="158"/>
        <end position="218"/>
    </location>
</feature>
<feature type="transmembrane region" description="Helical" evidence="2">
    <location>
        <begin position="235"/>
        <end position="255"/>
    </location>
</feature>
<dbReference type="EMBL" id="OMOD01000127">
    <property type="protein sequence ID" value="SPF40961.1"/>
    <property type="molecule type" value="Genomic_DNA"/>
</dbReference>
<dbReference type="OrthoDB" id="9994726at2"/>
<evidence type="ECO:0000256" key="2">
    <source>
        <dbReference type="SAM" id="Phobius"/>
    </source>
</evidence>
<proteinExistence type="predicted"/>
<keyword evidence="2" id="KW-1133">Transmembrane helix</keyword>
<organism evidence="4 5">
    <name type="scientific">Candidatus Sulfotelmatobacter kueseliae</name>
    <dbReference type="NCBI Taxonomy" id="2042962"/>
    <lineage>
        <taxon>Bacteria</taxon>
        <taxon>Pseudomonadati</taxon>
        <taxon>Acidobacteriota</taxon>
        <taxon>Terriglobia</taxon>
        <taxon>Terriglobales</taxon>
        <taxon>Candidatus Korobacteraceae</taxon>
        <taxon>Candidatus Sulfotelmatobacter</taxon>
    </lineage>
</organism>
<feature type="signal peptide" evidence="3">
    <location>
        <begin position="1"/>
        <end position="25"/>
    </location>
</feature>
<reference evidence="5" key="1">
    <citation type="submission" date="2018-02" db="EMBL/GenBank/DDBJ databases">
        <authorList>
            <person name="Hausmann B."/>
        </authorList>
    </citation>
    <scope>NUCLEOTIDE SEQUENCE [LARGE SCALE GENOMIC DNA]</scope>
    <source>
        <strain evidence="5">Peat soil MAG SbA1</strain>
    </source>
</reference>
<keyword evidence="2" id="KW-0472">Membrane</keyword>
<feature type="compositionally biased region" description="Low complexity" evidence="1">
    <location>
        <begin position="285"/>
        <end position="294"/>
    </location>
</feature>
<dbReference type="Proteomes" id="UP000238701">
    <property type="component" value="Unassembled WGS sequence"/>
</dbReference>
<feature type="compositionally biased region" description="Low complexity" evidence="1">
    <location>
        <begin position="181"/>
        <end position="218"/>
    </location>
</feature>
<evidence type="ECO:0000256" key="1">
    <source>
        <dbReference type="SAM" id="MobiDB-lite"/>
    </source>
</evidence>
<evidence type="ECO:0000313" key="5">
    <source>
        <dbReference type="Proteomes" id="UP000238701"/>
    </source>
</evidence>
<feature type="chain" id="PRO_5015439943" evidence="3">
    <location>
        <begin position="26"/>
        <end position="294"/>
    </location>
</feature>
<accession>A0A2U3KMT0</accession>